<evidence type="ECO:0000313" key="2">
    <source>
        <dbReference type="Proteomes" id="UP000035068"/>
    </source>
</evidence>
<comment type="caution">
    <text evidence="1">The sequence shown here is derived from an EMBL/GenBank/DDBJ whole genome shotgun (WGS) entry which is preliminary data.</text>
</comment>
<reference evidence="1 2" key="1">
    <citation type="submission" date="2014-12" db="EMBL/GenBank/DDBJ databases">
        <title>Genomes of Geoalkalibacter ferrihydriticus and Geoalkalibacter subterraneus, two haloalkaliphilic metal-reducing members of the Geobacteraceae.</title>
        <authorList>
            <person name="Badalamenti J.P."/>
            <person name="Torres C.I."/>
            <person name="Krajmalnik-Brown R."/>
            <person name="Bond D.R."/>
        </authorList>
    </citation>
    <scope>NUCLEOTIDE SEQUENCE [LARGE SCALE GENOMIC DNA]</scope>
    <source>
        <strain evidence="1 2">DSM 17813</strain>
    </source>
</reference>
<dbReference type="EMBL" id="JWJD01000020">
    <property type="protein sequence ID" value="KIH75345.1"/>
    <property type="molecule type" value="Genomic_DNA"/>
</dbReference>
<accession>A0A0C2HJY1</accession>
<gene>
    <name evidence="1" type="ORF">GFER_17300</name>
</gene>
<evidence type="ECO:0000313" key="1">
    <source>
        <dbReference type="EMBL" id="KIH75345.1"/>
    </source>
</evidence>
<dbReference type="AlphaFoldDB" id="A0A0C2HJY1"/>
<protein>
    <submittedName>
        <fullName evidence="1">Uncharacterized protein</fullName>
    </submittedName>
</protein>
<feature type="non-terminal residue" evidence="1">
    <location>
        <position position="1"/>
    </location>
</feature>
<proteinExistence type="predicted"/>
<dbReference type="Proteomes" id="UP000035068">
    <property type="component" value="Unassembled WGS sequence"/>
</dbReference>
<sequence>NALYLYNETQYDYLSDRVSYFLIGAKYYQFAEWNARLEYLYSLPVFSAQSIFSVFAVDEYEEILAELSYNIAPGWRAFGRYTHEIYQEFSNANVFEAGIEKLRTAPGWRAFGRYTHEIYQEFSNANVFEAGIEKLRTDRWAGYLSGVYRSDSDGQDLRGFKARGSYLFTKQLLAGAGVEVDVFDRQINFFDIDSTKDETTAKRFWVDGTVFITRAVNVQAKVERIESDLWDYYNRGRIRLNVLF</sequence>
<name>A0A0C2HJY1_9BACT</name>
<organism evidence="1 2">
    <name type="scientific">Geoalkalibacter ferrihydriticus DSM 17813</name>
    <dbReference type="NCBI Taxonomy" id="1121915"/>
    <lineage>
        <taxon>Bacteria</taxon>
        <taxon>Pseudomonadati</taxon>
        <taxon>Thermodesulfobacteriota</taxon>
        <taxon>Desulfuromonadia</taxon>
        <taxon>Desulfuromonadales</taxon>
        <taxon>Geoalkalibacteraceae</taxon>
        <taxon>Geoalkalibacter</taxon>
    </lineage>
</organism>
<keyword evidence="2" id="KW-1185">Reference proteome</keyword>